<gene>
    <name evidence="4" type="ORF">GCM10008027_38410</name>
</gene>
<evidence type="ECO:0000259" key="3">
    <source>
        <dbReference type="SMART" id="SM00089"/>
    </source>
</evidence>
<dbReference type="SUPFAM" id="SSF49299">
    <property type="entry name" value="PKD domain"/>
    <property type="match status" value="1"/>
</dbReference>
<feature type="compositionally biased region" description="Polar residues" evidence="1">
    <location>
        <begin position="44"/>
        <end position="60"/>
    </location>
</feature>
<keyword evidence="2" id="KW-0732">Signal</keyword>
<evidence type="ECO:0000313" key="4">
    <source>
        <dbReference type="EMBL" id="GGF09774.1"/>
    </source>
</evidence>
<dbReference type="InterPro" id="IPR035986">
    <property type="entry name" value="PKD_dom_sf"/>
</dbReference>
<feature type="signal peptide" evidence="2">
    <location>
        <begin position="1"/>
        <end position="26"/>
    </location>
</feature>
<sequence length="1167" mass="128101">MMSPPNFHSIKYLKQLLLATSLVALTACGGGGGGGDDDDDTPPVATNKNPTVSISSDSSVTEGGELVLQATATDSDGTIASYAWQQTSGPELTLSGSDTSKLTITAPEIEEDADVAVSLTVTDDDGATATAKVTIELKRKVLSVTITGIVTDEPIINSSIVVQIGDEQFAITADAEGRYSVNIEVDDSDAAELVKLVALGNNAIDPGVEFVSQLKSIATLISQAGADGTLSKDENFGVNITNVSTAEFALLSRDGTDIDSEQALDDALLAVDADEKLLLAALIKIIVDNDDYELPEGVDTTLDLISSAEQIDDFINTVESQDPGLIDSTKEEIKDDDELVDQTINNLTGNYLLMQPQYYRTSVGQFEFNTDGSGYVSLLDVDTDFSWSQQDQDITITLAEPALMSCFVITDANNEQQDACEYLVELDLTILLENDANRTVEFFRKSETRLTSSDVVYRTTESNYNATLIEQQQTLAVTADELIGTWVIDNLSEFGGYSSAVSIELLSGGTGTLTDNDNAPVSVAWQVDGNQLLITNSAEDISYDIAIWLVKNVQVGYQFAASLEAKADDSSRTVTGLMVKDNQLSFTKADLLGKWTVYQGYNSPQTDLHYDVYDDGLMNFNLNQNFRSWQVSSDGVFLRHNYYTSNGVQPICPEGEVCQVYSEFSQRLLATNNGQNFTYRKYRFFNYDGSERVEDYSSHLRNFSVSDEYGVTKFTPYWLEENASYDDNGYPITTNYIELYTARELGVETIKIATIYDEMTAEFSHQITFTYLGVVNQYDYSLASGKLLFGSMQAEVSDFDRHFLTICVYEQAGTCTEDAKQAWYFDKAMAEEQVVIERPVTDHPLDGAWQLADEPDVAVIIRDGKWLQIQAMDDPDDDTAFPGYEIGDFTWNETTGAFVVTITEDTNGSFGIDDAGSIVASVDGDTLTFDIEGEGIITLSRIYSESNPLIGGYTYGSYDGDFFIGVFKEDGTFLELAHDTEFDELGISGGYYTYDPETQKVEVDFYVKTYGDPIDQADPYFIVKPQGNFMQFKDGDDFGLFERVTRVIDQATFTEADLVGSHVFTFMADDGSGLETSNVVISNDGTATFELDGEVRSAEWVLDLGSLMMYSEPTATQNYGYGVIMTPVITIDGGFSVATLGFEVPEIYDDNDDPELHTFVSGSLIKQ</sequence>
<protein>
    <recommendedName>
        <fullName evidence="3">PKD/Chitinase domain-containing protein</fullName>
    </recommendedName>
</protein>
<accession>A0ABQ1U3I3</accession>
<feature type="region of interest" description="Disordered" evidence="1">
    <location>
        <begin position="32"/>
        <end position="60"/>
    </location>
</feature>
<reference evidence="5" key="1">
    <citation type="journal article" date="2019" name="Int. J. Syst. Evol. Microbiol.">
        <title>The Global Catalogue of Microorganisms (GCM) 10K type strain sequencing project: providing services to taxonomists for standard genome sequencing and annotation.</title>
        <authorList>
            <consortium name="The Broad Institute Genomics Platform"/>
            <consortium name="The Broad Institute Genome Sequencing Center for Infectious Disease"/>
            <person name="Wu L."/>
            <person name="Ma J."/>
        </authorList>
    </citation>
    <scope>NUCLEOTIDE SEQUENCE [LARGE SCALE GENOMIC DNA]</scope>
    <source>
        <strain evidence="5">CGMCC 1.15394</strain>
    </source>
</reference>
<dbReference type="InterPro" id="IPR022409">
    <property type="entry name" value="PKD/Chitinase_dom"/>
</dbReference>
<organism evidence="4 5">
    <name type="scientific">Pseudoalteromonas gelatinilytica</name>
    <dbReference type="NCBI Taxonomy" id="1703256"/>
    <lineage>
        <taxon>Bacteria</taxon>
        <taxon>Pseudomonadati</taxon>
        <taxon>Pseudomonadota</taxon>
        <taxon>Gammaproteobacteria</taxon>
        <taxon>Alteromonadales</taxon>
        <taxon>Pseudoalteromonadaceae</taxon>
        <taxon>Pseudoalteromonas</taxon>
    </lineage>
</organism>
<dbReference type="SMART" id="SM00089">
    <property type="entry name" value="PKD"/>
    <property type="match status" value="1"/>
</dbReference>
<evidence type="ECO:0000256" key="2">
    <source>
        <dbReference type="SAM" id="SignalP"/>
    </source>
</evidence>
<evidence type="ECO:0000313" key="5">
    <source>
        <dbReference type="Proteomes" id="UP000638462"/>
    </source>
</evidence>
<dbReference type="Gene3D" id="2.60.40.3010">
    <property type="match status" value="1"/>
</dbReference>
<dbReference type="RefSeq" id="WP_188731072.1">
    <property type="nucleotide sequence ID" value="NZ_BMIT01000021.1"/>
</dbReference>
<evidence type="ECO:0000256" key="1">
    <source>
        <dbReference type="SAM" id="MobiDB-lite"/>
    </source>
</evidence>
<dbReference type="Pfam" id="PF22352">
    <property type="entry name" value="K319L-like_PKD"/>
    <property type="match status" value="1"/>
</dbReference>
<name>A0ABQ1U3I3_9GAMM</name>
<dbReference type="Proteomes" id="UP000638462">
    <property type="component" value="Unassembled WGS sequence"/>
</dbReference>
<keyword evidence="5" id="KW-1185">Reference proteome</keyword>
<dbReference type="EMBL" id="BMIT01000021">
    <property type="protein sequence ID" value="GGF09774.1"/>
    <property type="molecule type" value="Genomic_DNA"/>
</dbReference>
<proteinExistence type="predicted"/>
<feature type="domain" description="PKD/Chitinase" evidence="3">
    <location>
        <begin position="51"/>
        <end position="140"/>
    </location>
</feature>
<comment type="caution">
    <text evidence="4">The sequence shown here is derived from an EMBL/GenBank/DDBJ whole genome shotgun (WGS) entry which is preliminary data.</text>
</comment>
<feature type="chain" id="PRO_5046967155" description="PKD/Chitinase domain-containing protein" evidence="2">
    <location>
        <begin position="27"/>
        <end position="1167"/>
    </location>
</feature>